<proteinExistence type="predicted"/>
<protein>
    <submittedName>
        <fullName evidence="2">Uncharacterized protein</fullName>
    </submittedName>
</protein>
<organism evidence="2 3">
    <name type="scientific">Dreissena polymorpha</name>
    <name type="common">Zebra mussel</name>
    <name type="synonym">Mytilus polymorpha</name>
    <dbReference type="NCBI Taxonomy" id="45954"/>
    <lineage>
        <taxon>Eukaryota</taxon>
        <taxon>Metazoa</taxon>
        <taxon>Spiralia</taxon>
        <taxon>Lophotrochozoa</taxon>
        <taxon>Mollusca</taxon>
        <taxon>Bivalvia</taxon>
        <taxon>Autobranchia</taxon>
        <taxon>Heteroconchia</taxon>
        <taxon>Euheterodonta</taxon>
        <taxon>Imparidentia</taxon>
        <taxon>Neoheterodontei</taxon>
        <taxon>Myida</taxon>
        <taxon>Dreissenoidea</taxon>
        <taxon>Dreissenidae</taxon>
        <taxon>Dreissena</taxon>
    </lineage>
</organism>
<sequence length="96" mass="10722">MDGRMTKGRSMNNLSESGITKSKHLSSTDTAQLTSVTLITPMRAQSASLRSILRHSPITFRGQKVKGRCRKFLEMSVFVNLAGYKSKVSYVQQLIQ</sequence>
<dbReference type="EMBL" id="JAIWYP010000001">
    <property type="protein sequence ID" value="KAH3887447.1"/>
    <property type="molecule type" value="Genomic_DNA"/>
</dbReference>
<feature type="compositionally biased region" description="Polar residues" evidence="1">
    <location>
        <begin position="9"/>
        <end position="29"/>
    </location>
</feature>
<gene>
    <name evidence="2" type="ORF">DPMN_011464</name>
</gene>
<evidence type="ECO:0000313" key="3">
    <source>
        <dbReference type="Proteomes" id="UP000828390"/>
    </source>
</evidence>
<name>A0A9D4S2I4_DREPO</name>
<dbReference type="AlphaFoldDB" id="A0A9D4S2I4"/>
<comment type="caution">
    <text evidence="2">The sequence shown here is derived from an EMBL/GenBank/DDBJ whole genome shotgun (WGS) entry which is preliminary data.</text>
</comment>
<dbReference type="Proteomes" id="UP000828390">
    <property type="component" value="Unassembled WGS sequence"/>
</dbReference>
<reference evidence="2" key="1">
    <citation type="journal article" date="2019" name="bioRxiv">
        <title>The Genome of the Zebra Mussel, Dreissena polymorpha: A Resource for Invasive Species Research.</title>
        <authorList>
            <person name="McCartney M.A."/>
            <person name="Auch B."/>
            <person name="Kono T."/>
            <person name="Mallez S."/>
            <person name="Zhang Y."/>
            <person name="Obille A."/>
            <person name="Becker A."/>
            <person name="Abrahante J.E."/>
            <person name="Garbe J."/>
            <person name="Badalamenti J.P."/>
            <person name="Herman A."/>
            <person name="Mangelson H."/>
            <person name="Liachko I."/>
            <person name="Sullivan S."/>
            <person name="Sone E.D."/>
            <person name="Koren S."/>
            <person name="Silverstein K.A.T."/>
            <person name="Beckman K.B."/>
            <person name="Gohl D.M."/>
        </authorList>
    </citation>
    <scope>NUCLEOTIDE SEQUENCE</scope>
    <source>
        <strain evidence="2">Duluth1</strain>
        <tissue evidence="2">Whole animal</tissue>
    </source>
</reference>
<evidence type="ECO:0000256" key="1">
    <source>
        <dbReference type="SAM" id="MobiDB-lite"/>
    </source>
</evidence>
<reference evidence="2" key="2">
    <citation type="submission" date="2020-11" db="EMBL/GenBank/DDBJ databases">
        <authorList>
            <person name="McCartney M.A."/>
            <person name="Auch B."/>
            <person name="Kono T."/>
            <person name="Mallez S."/>
            <person name="Becker A."/>
            <person name="Gohl D.M."/>
            <person name="Silverstein K.A.T."/>
            <person name="Koren S."/>
            <person name="Bechman K.B."/>
            <person name="Herman A."/>
            <person name="Abrahante J.E."/>
            <person name="Garbe J."/>
        </authorList>
    </citation>
    <scope>NUCLEOTIDE SEQUENCE</scope>
    <source>
        <strain evidence="2">Duluth1</strain>
        <tissue evidence="2">Whole animal</tissue>
    </source>
</reference>
<evidence type="ECO:0000313" key="2">
    <source>
        <dbReference type="EMBL" id="KAH3887447.1"/>
    </source>
</evidence>
<keyword evidence="3" id="KW-1185">Reference proteome</keyword>
<feature type="region of interest" description="Disordered" evidence="1">
    <location>
        <begin position="1"/>
        <end position="29"/>
    </location>
</feature>
<accession>A0A9D4S2I4</accession>